<keyword evidence="2" id="KW-0472">Membrane</keyword>
<gene>
    <name evidence="3" type="ORF">A4U43_C05F460</name>
</gene>
<feature type="transmembrane region" description="Helical" evidence="2">
    <location>
        <begin position="141"/>
        <end position="161"/>
    </location>
</feature>
<evidence type="ECO:0000313" key="3">
    <source>
        <dbReference type="EMBL" id="ONK67477.1"/>
    </source>
</evidence>
<dbReference type="EMBL" id="CM007385">
    <property type="protein sequence ID" value="ONK67477.1"/>
    <property type="molecule type" value="Genomic_DNA"/>
</dbReference>
<keyword evidence="2" id="KW-0812">Transmembrane</keyword>
<keyword evidence="4" id="KW-1185">Reference proteome</keyword>
<feature type="region of interest" description="Disordered" evidence="1">
    <location>
        <begin position="1"/>
        <end position="27"/>
    </location>
</feature>
<accession>A0A5P1EQS4</accession>
<dbReference type="Gramene" id="ONK67477">
    <property type="protein sequence ID" value="ONK67477"/>
    <property type="gene ID" value="A4U43_C05F460"/>
</dbReference>
<reference evidence="4" key="1">
    <citation type="journal article" date="2017" name="Nat. Commun.">
        <title>The asparagus genome sheds light on the origin and evolution of a young Y chromosome.</title>
        <authorList>
            <person name="Harkess A."/>
            <person name="Zhou J."/>
            <person name="Xu C."/>
            <person name="Bowers J.E."/>
            <person name="Van der Hulst R."/>
            <person name="Ayyampalayam S."/>
            <person name="Mercati F."/>
            <person name="Riccardi P."/>
            <person name="McKain M.R."/>
            <person name="Kakrana A."/>
            <person name="Tang H."/>
            <person name="Ray J."/>
            <person name="Groenendijk J."/>
            <person name="Arikit S."/>
            <person name="Mathioni S.M."/>
            <person name="Nakano M."/>
            <person name="Shan H."/>
            <person name="Telgmann-Rauber A."/>
            <person name="Kanno A."/>
            <person name="Yue Z."/>
            <person name="Chen H."/>
            <person name="Li W."/>
            <person name="Chen Y."/>
            <person name="Xu X."/>
            <person name="Zhang Y."/>
            <person name="Luo S."/>
            <person name="Chen H."/>
            <person name="Gao J."/>
            <person name="Mao Z."/>
            <person name="Pires J.C."/>
            <person name="Luo M."/>
            <person name="Kudrna D."/>
            <person name="Wing R.A."/>
            <person name="Meyers B.C."/>
            <person name="Yi K."/>
            <person name="Kong H."/>
            <person name="Lavrijsen P."/>
            <person name="Sunseri F."/>
            <person name="Falavigna A."/>
            <person name="Ye Y."/>
            <person name="Leebens-Mack J.H."/>
            <person name="Chen G."/>
        </authorList>
    </citation>
    <scope>NUCLEOTIDE SEQUENCE [LARGE SCALE GENOMIC DNA]</scope>
    <source>
        <strain evidence="4">cv. DH0086</strain>
    </source>
</reference>
<sequence>MLYTSKEFTTDTTTSANYQKKSQRPKRLHNHKNLLKFVHIRPVELSSSQKIFYQGQMDSTENFPSPIGSSTKPISSFFSFTVGFSSAPVAPLRQFHDEHLSDGEQLSDGERLMAACKSKFAWSGWRSSEKRRTRVAIGKKTLRGVLSVEICLSTVIVFVCINKRDEMLFS</sequence>
<dbReference type="Proteomes" id="UP000243459">
    <property type="component" value="Chromosome 5"/>
</dbReference>
<organism evidence="3 4">
    <name type="scientific">Asparagus officinalis</name>
    <name type="common">Garden asparagus</name>
    <dbReference type="NCBI Taxonomy" id="4686"/>
    <lineage>
        <taxon>Eukaryota</taxon>
        <taxon>Viridiplantae</taxon>
        <taxon>Streptophyta</taxon>
        <taxon>Embryophyta</taxon>
        <taxon>Tracheophyta</taxon>
        <taxon>Spermatophyta</taxon>
        <taxon>Magnoliopsida</taxon>
        <taxon>Liliopsida</taxon>
        <taxon>Asparagales</taxon>
        <taxon>Asparagaceae</taxon>
        <taxon>Asparagoideae</taxon>
        <taxon>Asparagus</taxon>
    </lineage>
</organism>
<proteinExistence type="predicted"/>
<protein>
    <submittedName>
        <fullName evidence="3">Uncharacterized protein</fullName>
    </submittedName>
</protein>
<keyword evidence="2" id="KW-1133">Transmembrane helix</keyword>
<name>A0A5P1EQS4_ASPOF</name>
<evidence type="ECO:0000256" key="2">
    <source>
        <dbReference type="SAM" id="Phobius"/>
    </source>
</evidence>
<evidence type="ECO:0000256" key="1">
    <source>
        <dbReference type="SAM" id="MobiDB-lite"/>
    </source>
</evidence>
<dbReference type="AlphaFoldDB" id="A0A5P1EQS4"/>
<evidence type="ECO:0000313" key="4">
    <source>
        <dbReference type="Proteomes" id="UP000243459"/>
    </source>
</evidence>